<name>A0ACB9ELQ3_ARCLA</name>
<dbReference type="Proteomes" id="UP001055879">
    <property type="component" value="Linkage Group LG02"/>
</dbReference>
<reference evidence="1 2" key="2">
    <citation type="journal article" date="2022" name="Mol. Ecol. Resour.">
        <title>The genomes of chicory, endive, great burdock and yacon provide insights into Asteraceae paleo-polyploidization history and plant inulin production.</title>
        <authorList>
            <person name="Fan W."/>
            <person name="Wang S."/>
            <person name="Wang H."/>
            <person name="Wang A."/>
            <person name="Jiang F."/>
            <person name="Liu H."/>
            <person name="Zhao H."/>
            <person name="Xu D."/>
            <person name="Zhang Y."/>
        </authorList>
    </citation>
    <scope>NUCLEOTIDE SEQUENCE [LARGE SCALE GENOMIC DNA]</scope>
    <source>
        <strain evidence="2">cv. Niubang</strain>
    </source>
</reference>
<accession>A0ACB9ELQ3</accession>
<comment type="caution">
    <text evidence="1">The sequence shown here is derived from an EMBL/GenBank/DDBJ whole genome shotgun (WGS) entry which is preliminary data.</text>
</comment>
<dbReference type="EMBL" id="CM042048">
    <property type="protein sequence ID" value="KAI3759498.1"/>
    <property type="molecule type" value="Genomic_DNA"/>
</dbReference>
<evidence type="ECO:0000313" key="1">
    <source>
        <dbReference type="EMBL" id="KAI3759498.1"/>
    </source>
</evidence>
<protein>
    <submittedName>
        <fullName evidence="1">Uncharacterized protein</fullName>
    </submittedName>
</protein>
<gene>
    <name evidence="1" type="ORF">L6452_07368</name>
</gene>
<sequence>MEETSSSTITNQKSTQELAMEGQKHLEDTIESAFQILSSMNDELCNPHLWSTSSPPPPNSSNGHHAPSNGVSNGDATSSDTTHHFEMGGGALDEARLRYKSSVAALRSVLTAIPNSRKAKAYDIDPISTDDLDAEKLEERASALRKDLENKNKHLKLLIDQLRELITDVSTWQSPVSL</sequence>
<proteinExistence type="predicted"/>
<evidence type="ECO:0000313" key="2">
    <source>
        <dbReference type="Proteomes" id="UP001055879"/>
    </source>
</evidence>
<organism evidence="1 2">
    <name type="scientific">Arctium lappa</name>
    <name type="common">Greater burdock</name>
    <name type="synonym">Lappa major</name>
    <dbReference type="NCBI Taxonomy" id="4217"/>
    <lineage>
        <taxon>Eukaryota</taxon>
        <taxon>Viridiplantae</taxon>
        <taxon>Streptophyta</taxon>
        <taxon>Embryophyta</taxon>
        <taxon>Tracheophyta</taxon>
        <taxon>Spermatophyta</taxon>
        <taxon>Magnoliopsida</taxon>
        <taxon>eudicotyledons</taxon>
        <taxon>Gunneridae</taxon>
        <taxon>Pentapetalae</taxon>
        <taxon>asterids</taxon>
        <taxon>campanulids</taxon>
        <taxon>Asterales</taxon>
        <taxon>Asteraceae</taxon>
        <taxon>Carduoideae</taxon>
        <taxon>Cardueae</taxon>
        <taxon>Arctiinae</taxon>
        <taxon>Arctium</taxon>
    </lineage>
</organism>
<reference evidence="2" key="1">
    <citation type="journal article" date="2022" name="Mol. Ecol. Resour.">
        <title>The genomes of chicory, endive, great burdock and yacon provide insights into Asteraceae palaeo-polyploidization history and plant inulin production.</title>
        <authorList>
            <person name="Fan W."/>
            <person name="Wang S."/>
            <person name="Wang H."/>
            <person name="Wang A."/>
            <person name="Jiang F."/>
            <person name="Liu H."/>
            <person name="Zhao H."/>
            <person name="Xu D."/>
            <person name="Zhang Y."/>
        </authorList>
    </citation>
    <scope>NUCLEOTIDE SEQUENCE [LARGE SCALE GENOMIC DNA]</scope>
    <source>
        <strain evidence="2">cv. Niubang</strain>
    </source>
</reference>
<keyword evidence="2" id="KW-1185">Reference proteome</keyword>